<dbReference type="OrthoDB" id="5322539at2759"/>
<accession>A0A1V6RYS2</accession>
<evidence type="ECO:0000256" key="2">
    <source>
        <dbReference type="SAM" id="Phobius"/>
    </source>
</evidence>
<dbReference type="AlphaFoldDB" id="A0A1V6RYS2"/>
<proteinExistence type="predicted"/>
<dbReference type="EMBL" id="MDYP01000016">
    <property type="protein sequence ID" value="OQE06758.1"/>
    <property type="molecule type" value="Genomic_DNA"/>
</dbReference>
<name>A0A1V6RYS2_9EURO</name>
<evidence type="ECO:0000313" key="4">
    <source>
        <dbReference type="Proteomes" id="UP000191518"/>
    </source>
</evidence>
<feature type="transmembrane region" description="Helical" evidence="2">
    <location>
        <begin position="58"/>
        <end position="77"/>
    </location>
</feature>
<feature type="transmembrane region" description="Helical" evidence="2">
    <location>
        <begin position="513"/>
        <end position="534"/>
    </location>
</feature>
<sequence length="612" mass="67189">MAPLNGDHAENNPILVQSPDHQAPDRKAPDAQTYASPPSVRDENTPAAWGVGWRCPTLMVAFVVCGAMFSMGHHLYYRSLDNTLVHSVDQQTWAIRIGTGFAFLVKSFLVSAVGIAAVQQMWATLHRKFVKLRGIDSMFAVLTSPIALLSPDLWVCAKTLILLAVISWLIPLTAIVTPATLSINLLPTTNITQLRVPTVNFVRSFWLPWVTYGGAGFISSPSADISRLFTAISSSAEVLPISAPFPNSSYTLEFWGPSYKCQRLSEAIVEMQGMTFTDYLDNEYSSLQRLWEHDIGTPTNLSRVVYTGTATTALNNTLFVYAAGSNPLWNENATQPTELVCQLWNTSYVVDMQFINGVHSLTPVSTELVAPSNWSSSSGSYSTFRTQDPTVNGGYYVMHMLFSGLVQRTMSLSATGSLSNFLPSNLPFNTMSIMQTGLFSCPDLWNGTNYQMFVLSGNQSTTLCRNKTLARAIEDLSHNFTYSLLSLNAANTSIPVTISSPQNFYTYDSRNLLAAYMSALGVTVVCVIVGFFALRENGVSQSTSFSSVLMTTRNPELDDLAKGHCLGSDQLSKEIGDVQLRFGEIEGSEQYKRAAFGTKESVTTLSKGKEYY</sequence>
<feature type="region of interest" description="Disordered" evidence="1">
    <location>
        <begin position="1"/>
        <end position="43"/>
    </location>
</feature>
<organism evidence="3 4">
    <name type="scientific">Penicillium vulpinum</name>
    <dbReference type="NCBI Taxonomy" id="29845"/>
    <lineage>
        <taxon>Eukaryota</taxon>
        <taxon>Fungi</taxon>
        <taxon>Dikarya</taxon>
        <taxon>Ascomycota</taxon>
        <taxon>Pezizomycotina</taxon>
        <taxon>Eurotiomycetes</taxon>
        <taxon>Eurotiomycetidae</taxon>
        <taxon>Eurotiales</taxon>
        <taxon>Aspergillaceae</taxon>
        <taxon>Penicillium</taxon>
    </lineage>
</organism>
<dbReference type="Proteomes" id="UP000191518">
    <property type="component" value="Unassembled WGS sequence"/>
</dbReference>
<feature type="transmembrane region" description="Helical" evidence="2">
    <location>
        <begin position="97"/>
        <end position="118"/>
    </location>
</feature>
<keyword evidence="4" id="KW-1185">Reference proteome</keyword>
<dbReference type="PANTHER" id="PTHR35041:SF6">
    <property type="entry name" value="FORMYLMETHIONINE DEFORMYLASE-LIKE PROTEIN-RELATED"/>
    <property type="match status" value="1"/>
</dbReference>
<keyword evidence="2" id="KW-1133">Transmembrane helix</keyword>
<gene>
    <name evidence="3" type="ORF">PENVUL_c016G02218</name>
</gene>
<feature type="transmembrane region" description="Helical" evidence="2">
    <location>
        <begin position="130"/>
        <end position="148"/>
    </location>
</feature>
<dbReference type="PANTHER" id="PTHR35041">
    <property type="entry name" value="MEDIATOR OF RNA POLYMERASE II TRANSCRIPTION SUBUNIT 1"/>
    <property type="match status" value="1"/>
</dbReference>
<protein>
    <submittedName>
        <fullName evidence="3">Uncharacterized protein</fullName>
    </submittedName>
</protein>
<feature type="transmembrane region" description="Helical" evidence="2">
    <location>
        <begin position="160"/>
        <end position="186"/>
    </location>
</feature>
<dbReference type="STRING" id="29845.A0A1V6RYS2"/>
<comment type="caution">
    <text evidence="3">The sequence shown here is derived from an EMBL/GenBank/DDBJ whole genome shotgun (WGS) entry which is preliminary data.</text>
</comment>
<evidence type="ECO:0000256" key="1">
    <source>
        <dbReference type="SAM" id="MobiDB-lite"/>
    </source>
</evidence>
<evidence type="ECO:0000313" key="3">
    <source>
        <dbReference type="EMBL" id="OQE06758.1"/>
    </source>
</evidence>
<keyword evidence="2" id="KW-0472">Membrane</keyword>
<keyword evidence="2" id="KW-0812">Transmembrane</keyword>
<reference evidence="4" key="1">
    <citation type="journal article" date="2017" name="Nat. Microbiol.">
        <title>Global analysis of biosynthetic gene clusters reveals vast potential of secondary metabolite production in Penicillium species.</title>
        <authorList>
            <person name="Nielsen J.C."/>
            <person name="Grijseels S."/>
            <person name="Prigent S."/>
            <person name="Ji B."/>
            <person name="Dainat J."/>
            <person name="Nielsen K.F."/>
            <person name="Frisvad J.C."/>
            <person name="Workman M."/>
            <person name="Nielsen J."/>
        </authorList>
    </citation>
    <scope>NUCLEOTIDE SEQUENCE [LARGE SCALE GENOMIC DNA]</scope>
    <source>
        <strain evidence="4">IBT 29486</strain>
    </source>
</reference>